<dbReference type="Gene3D" id="3.90.79.10">
    <property type="entry name" value="Nucleoside Triphosphate Pyrophosphohydrolase"/>
    <property type="match status" value="1"/>
</dbReference>
<dbReference type="RefSeq" id="WP_342591679.1">
    <property type="nucleotide sequence ID" value="NZ_BAAAJV010000024.1"/>
</dbReference>
<dbReference type="PANTHER" id="PTHR43046:SF2">
    <property type="entry name" value="8-OXO-DGTP DIPHOSPHATASE-RELATED"/>
    <property type="match status" value="1"/>
</dbReference>
<reference evidence="4 5" key="1">
    <citation type="submission" date="2021-03" db="EMBL/GenBank/DDBJ databases">
        <title>Sequencing the genomes of 1000 actinobacteria strains.</title>
        <authorList>
            <person name="Klenk H.-P."/>
        </authorList>
    </citation>
    <scope>NUCLEOTIDE SEQUENCE [LARGE SCALE GENOMIC DNA]</scope>
    <source>
        <strain evidence="4 5">DSM 14564</strain>
    </source>
</reference>
<comment type="cofactor">
    <cofactor evidence="1">
        <name>Mg(2+)</name>
        <dbReference type="ChEBI" id="CHEBI:18420"/>
    </cofactor>
</comment>
<dbReference type="PROSITE" id="PS51462">
    <property type="entry name" value="NUDIX"/>
    <property type="match status" value="1"/>
</dbReference>
<keyword evidence="4" id="KW-0808">Transferase</keyword>
<evidence type="ECO:0000256" key="1">
    <source>
        <dbReference type="ARBA" id="ARBA00001946"/>
    </source>
</evidence>
<dbReference type="InterPro" id="IPR020084">
    <property type="entry name" value="NUDIX_hydrolase_CS"/>
</dbReference>
<proteinExistence type="predicted"/>
<evidence type="ECO:0000256" key="2">
    <source>
        <dbReference type="ARBA" id="ARBA00022801"/>
    </source>
</evidence>
<evidence type="ECO:0000259" key="3">
    <source>
        <dbReference type="PROSITE" id="PS51462"/>
    </source>
</evidence>
<organism evidence="4 5">
    <name type="scientific">Brachybacterium fresconis</name>
    <dbReference type="NCBI Taxonomy" id="173363"/>
    <lineage>
        <taxon>Bacteria</taxon>
        <taxon>Bacillati</taxon>
        <taxon>Actinomycetota</taxon>
        <taxon>Actinomycetes</taxon>
        <taxon>Micrococcales</taxon>
        <taxon>Dermabacteraceae</taxon>
        <taxon>Brachybacterium</taxon>
    </lineage>
</organism>
<keyword evidence="2" id="KW-0378">Hydrolase</keyword>
<dbReference type="PANTHER" id="PTHR43046">
    <property type="entry name" value="GDP-MANNOSE MANNOSYL HYDROLASE"/>
    <property type="match status" value="1"/>
</dbReference>
<dbReference type="Proteomes" id="UP000698222">
    <property type="component" value="Unassembled WGS sequence"/>
</dbReference>
<dbReference type="EC" id="2.7.1.48" evidence="4"/>
<evidence type="ECO:0000313" key="5">
    <source>
        <dbReference type="Proteomes" id="UP000698222"/>
    </source>
</evidence>
<dbReference type="PROSITE" id="PS00893">
    <property type="entry name" value="NUDIX_BOX"/>
    <property type="match status" value="1"/>
</dbReference>
<gene>
    <name evidence="4" type="ORF">JOF44_001143</name>
</gene>
<dbReference type="SUPFAM" id="SSF55811">
    <property type="entry name" value="Nudix"/>
    <property type="match status" value="1"/>
</dbReference>
<dbReference type="CDD" id="cd04690">
    <property type="entry name" value="NUDIX_Hydrolase"/>
    <property type="match status" value="1"/>
</dbReference>
<sequence>MTTPGPLPRPPRRIVLLAGPSGSGKGLMGRRSGLPVLGLDEFYREHDDPGLPRRFGIVDWDDPASWNAGAALEALTALAHDGAADVPEYSISASRRIGSTRLEAGGAPVIIAEGIFAAELIAPLAAAGLLADAVVLRRPVPVVFTLRLARDLREHRKPPLTLLRRGWGLARDQRGDLERWIRAGMRPEGLTSGVRRLRALTALAEAEAAHGPGPRASDVLRITAVSFLRPGPHGPEVLAVRKRGTGTYMQVGGKLEAGETALEAAVREVAEEIGVQLEPRDLEPLGDFEAVAANEPDTLVRSSVFVCRRELPEPIAVRAELADHRWVRVDDPGTGPRLAPLMLEHILPALRGL</sequence>
<dbReference type="EMBL" id="JAGIOC010000001">
    <property type="protein sequence ID" value="MBP2408240.1"/>
    <property type="molecule type" value="Genomic_DNA"/>
</dbReference>
<dbReference type="InterPro" id="IPR027417">
    <property type="entry name" value="P-loop_NTPase"/>
</dbReference>
<accession>A0ABS4YHZ4</accession>
<keyword evidence="5" id="KW-1185">Reference proteome</keyword>
<dbReference type="GO" id="GO:0004849">
    <property type="term" value="F:uridine kinase activity"/>
    <property type="evidence" value="ECO:0007669"/>
    <property type="project" value="UniProtKB-EC"/>
</dbReference>
<dbReference type="Gene3D" id="3.40.50.300">
    <property type="entry name" value="P-loop containing nucleotide triphosphate hydrolases"/>
    <property type="match status" value="1"/>
</dbReference>
<comment type="caution">
    <text evidence="4">The sequence shown here is derived from an EMBL/GenBank/DDBJ whole genome shotgun (WGS) entry which is preliminary data.</text>
</comment>
<keyword evidence="4" id="KW-0418">Kinase</keyword>
<dbReference type="InterPro" id="IPR015797">
    <property type="entry name" value="NUDIX_hydrolase-like_dom_sf"/>
</dbReference>
<dbReference type="SUPFAM" id="SSF52540">
    <property type="entry name" value="P-loop containing nucleoside triphosphate hydrolases"/>
    <property type="match status" value="1"/>
</dbReference>
<dbReference type="Pfam" id="PF00293">
    <property type="entry name" value="NUDIX"/>
    <property type="match status" value="1"/>
</dbReference>
<protein>
    <submittedName>
        <fullName evidence="4">Uridine kinase</fullName>
        <ecNumber evidence="4">2.7.1.48</ecNumber>
    </submittedName>
</protein>
<dbReference type="InterPro" id="IPR000086">
    <property type="entry name" value="NUDIX_hydrolase_dom"/>
</dbReference>
<feature type="domain" description="Nudix hydrolase" evidence="3">
    <location>
        <begin position="220"/>
        <end position="353"/>
    </location>
</feature>
<name>A0ABS4YHZ4_9MICO</name>
<evidence type="ECO:0000313" key="4">
    <source>
        <dbReference type="EMBL" id="MBP2408240.1"/>
    </source>
</evidence>